<dbReference type="GO" id="GO:0061504">
    <property type="term" value="P:cyclic threonylcarbamoyladenosine biosynthetic process"/>
    <property type="evidence" value="ECO:0007669"/>
    <property type="project" value="TreeGrafter"/>
</dbReference>
<dbReference type="NCBIfam" id="NF005901">
    <property type="entry name" value="PRK07877.1"/>
    <property type="match status" value="1"/>
</dbReference>
<dbReference type="GO" id="GO:0008641">
    <property type="term" value="F:ubiquitin-like modifier activating enzyme activity"/>
    <property type="evidence" value="ECO:0007669"/>
    <property type="project" value="InterPro"/>
</dbReference>
<keyword evidence="4" id="KW-1185">Reference proteome</keyword>
<dbReference type="AlphaFoldDB" id="A0A7I7S5Y0"/>
<dbReference type="EMBL" id="AP022593">
    <property type="protein sequence ID" value="BBY52227.1"/>
    <property type="molecule type" value="Genomic_DNA"/>
</dbReference>
<evidence type="ECO:0000259" key="2">
    <source>
        <dbReference type="Pfam" id="PF00899"/>
    </source>
</evidence>
<sequence>MTALEDEKRYGVRLLDPSDPGDHGVLEELRADPRIEFVDRLDEQRETLRQLRPVPSADVVDEGPRFAYYPWRRMVVGVLGPRAFRMLRLDRNRNVITVEEQERLGALTIGVVGLSVGHVIAHTLATEGLCGRLRLADFDELELSNLNRVPATVLDLGLNKAVVAARRIAEIDPYLDVEVFTGGLTVDCLEEFFDGLDVVVEECDSLEAKALAREAARDRGLPVVMVTSDRGLVDVERYDLEPGRPILHGLLDGMDSAGLAQLTSHERIRYTVRHADPTQSSARLTASLLEVGRTVSTWPQLVGEVTLGAAVIAEAVRRIGLGEPLASGQARVDVAAALGDLREPRTAPAESQRATTESDVVASEPTSITGKIAAAANRAPSGGNAQPWQVETRSDSVAIRLVPERTSLMDVKFRGSAVAVGAALFNARVAAAAHQVLGPIEVTQADAATPLLATLRLGSGTDSRLAELHEPMLQRETNRHRGEPHPIPESTLEALRAAAESEGGRLTLLTEPTVLDDVAKIFAAGDRIRYLTPDLHREMFAELRWPGDEPADTGIDVRSLELDPSDQAVLDLLRRPDVMAELARWDAGSALGEDAAARIRSSSALGIVSMRGDQLTDFARAGAAVEAAWIAAGRLEVAVQPLSPVFLHALDAAELADMSPPYGAELERLRVDFRRVAGIPADESLALVMRMTSPAPPPSVRSRRRSAFADDG</sequence>
<geneLocation type="plasmid" evidence="4">
    <name>pjcm18538 dna</name>
</geneLocation>
<evidence type="ECO:0000313" key="4">
    <source>
        <dbReference type="Proteomes" id="UP000467428"/>
    </source>
</evidence>
<dbReference type="InterPro" id="IPR000594">
    <property type="entry name" value="ThiF_NAD_FAD-bd"/>
</dbReference>
<dbReference type="Gene3D" id="3.40.109.10">
    <property type="entry name" value="NADH Oxidase"/>
    <property type="match status" value="1"/>
</dbReference>
<feature type="compositionally biased region" description="Polar residues" evidence="1">
    <location>
        <begin position="352"/>
        <end position="365"/>
    </location>
</feature>
<dbReference type="SUPFAM" id="SSF69572">
    <property type="entry name" value="Activating enzymes of the ubiquitin-like proteins"/>
    <property type="match status" value="1"/>
</dbReference>
<dbReference type="Proteomes" id="UP000467428">
    <property type="component" value="Chromosome"/>
</dbReference>
<dbReference type="InterPro" id="IPR045886">
    <property type="entry name" value="ThiF/MoeB/HesA"/>
</dbReference>
<feature type="region of interest" description="Disordered" evidence="1">
    <location>
        <begin position="692"/>
        <end position="712"/>
    </location>
</feature>
<accession>A0A7I7S5Y0</accession>
<protein>
    <recommendedName>
        <fullName evidence="2">THIF-type NAD/FAD binding fold domain-containing protein</fullName>
    </recommendedName>
</protein>
<dbReference type="GO" id="GO:0016491">
    <property type="term" value="F:oxidoreductase activity"/>
    <property type="evidence" value="ECO:0007669"/>
    <property type="project" value="InterPro"/>
</dbReference>
<reference evidence="3 4" key="1">
    <citation type="journal article" date="2019" name="Emerg. Microbes Infect.">
        <title>Comprehensive subspecies identification of 175 nontuberculous mycobacteria species based on 7547 genomic profiles.</title>
        <authorList>
            <person name="Matsumoto Y."/>
            <person name="Kinjo T."/>
            <person name="Motooka D."/>
            <person name="Nabeya D."/>
            <person name="Jung N."/>
            <person name="Uechi K."/>
            <person name="Horii T."/>
            <person name="Iida T."/>
            <person name="Fujita J."/>
            <person name="Nakamura S."/>
        </authorList>
    </citation>
    <scope>NUCLEOTIDE SEQUENCE [LARGE SCALE GENOMIC DNA]</scope>
    <source>
        <strain evidence="3 4">JCM 18538</strain>
    </source>
</reference>
<proteinExistence type="predicted"/>
<dbReference type="InterPro" id="IPR035985">
    <property type="entry name" value="Ubiquitin-activating_enz"/>
</dbReference>
<evidence type="ECO:0000313" key="3">
    <source>
        <dbReference type="EMBL" id="BBY52227.1"/>
    </source>
</evidence>
<dbReference type="Pfam" id="PF00899">
    <property type="entry name" value="ThiF"/>
    <property type="match status" value="1"/>
</dbReference>
<name>A0A7I7S5Y0_9MYCO</name>
<gene>
    <name evidence="3" type="ORF">MARA_56950</name>
</gene>
<feature type="domain" description="THIF-type NAD/FAD binding fold" evidence="2">
    <location>
        <begin position="90"/>
        <end position="227"/>
    </location>
</feature>
<dbReference type="PANTHER" id="PTHR43267:SF3">
    <property type="entry name" value="THIF PROTEIN"/>
    <property type="match status" value="1"/>
</dbReference>
<dbReference type="PANTHER" id="PTHR43267">
    <property type="entry name" value="TRNA THREONYLCARBAMOYLADENOSINE DEHYDRATASE"/>
    <property type="match status" value="1"/>
</dbReference>
<dbReference type="InterPro" id="IPR000415">
    <property type="entry name" value="Nitroreductase-like"/>
</dbReference>
<dbReference type="CDD" id="cd01483">
    <property type="entry name" value="E1_enzyme_family"/>
    <property type="match status" value="1"/>
</dbReference>
<dbReference type="GO" id="GO:0061503">
    <property type="term" value="F:tRNA threonylcarbamoyladenosine dehydratase"/>
    <property type="evidence" value="ECO:0007669"/>
    <property type="project" value="TreeGrafter"/>
</dbReference>
<evidence type="ECO:0000256" key="1">
    <source>
        <dbReference type="SAM" id="MobiDB-lite"/>
    </source>
</evidence>
<feature type="region of interest" description="Disordered" evidence="1">
    <location>
        <begin position="343"/>
        <end position="365"/>
    </location>
</feature>
<organism evidence="3 4">
    <name type="scientific">Mycolicibacterium arabiense</name>
    <dbReference type="NCBI Taxonomy" id="1286181"/>
    <lineage>
        <taxon>Bacteria</taxon>
        <taxon>Bacillati</taxon>
        <taxon>Actinomycetota</taxon>
        <taxon>Actinomycetes</taxon>
        <taxon>Mycobacteriales</taxon>
        <taxon>Mycobacteriaceae</taxon>
        <taxon>Mycolicibacterium</taxon>
    </lineage>
</organism>
<dbReference type="KEGG" id="marz:MARA_56950"/>
<dbReference type="RefSeq" id="WP_163924111.1">
    <property type="nucleotide sequence ID" value="NZ_AP022593.1"/>
</dbReference>
<dbReference type="Gene3D" id="3.40.50.720">
    <property type="entry name" value="NAD(P)-binding Rossmann-like Domain"/>
    <property type="match status" value="1"/>
</dbReference>